<feature type="domain" description="LicD/FKTN/FKRP nucleotidyltransferase" evidence="1">
    <location>
        <begin position="68"/>
        <end position="97"/>
    </location>
</feature>
<keyword evidence="3" id="KW-1185">Reference proteome</keyword>
<dbReference type="Pfam" id="PF04991">
    <property type="entry name" value="LicD"/>
    <property type="match status" value="1"/>
</dbReference>
<reference evidence="3" key="1">
    <citation type="journal article" date="2017" name="bioRxiv">
        <title>Comparative analysis of the genomes of Stylophora pistillata and Acropora digitifera provides evidence for extensive differences between species of corals.</title>
        <authorList>
            <person name="Voolstra C.R."/>
            <person name="Li Y."/>
            <person name="Liew Y.J."/>
            <person name="Baumgarten S."/>
            <person name="Zoccola D."/>
            <person name="Flot J.-F."/>
            <person name="Tambutte S."/>
            <person name="Allemand D."/>
            <person name="Aranda M."/>
        </authorList>
    </citation>
    <scope>NUCLEOTIDE SEQUENCE [LARGE SCALE GENOMIC DNA]</scope>
</reference>
<sequence length="222" mass="26044">MRRRRQRLLSLLIILVLMGLYVHINLKRYSYYTNQFWKPVVSCKNREEEINALLDLTYQIHTILDEMKVCHWLMYGSIWGALRIGRPLPWDNDVDIGFDGEGIFADMTLNEFIAPFKAARLSVKNKWTQSGTFVISKEGLWLSVDLFAYYNHGGVMRRRGLESWIFALNYRIHHSFPAKLVEPELPQTKFGFFNISIPKGGIEIMKHLYPYNWWKVVPPAGC</sequence>
<dbReference type="PANTHER" id="PTHR13627:SF32">
    <property type="entry name" value="AGAP006029-PA"/>
    <property type="match status" value="1"/>
</dbReference>
<dbReference type="OrthoDB" id="444255at2759"/>
<dbReference type="GO" id="GO:0009100">
    <property type="term" value="P:glycoprotein metabolic process"/>
    <property type="evidence" value="ECO:0007669"/>
    <property type="project" value="UniProtKB-ARBA"/>
</dbReference>
<dbReference type="STRING" id="50429.A0A2B4T0I4"/>
<accession>A0A2B4T0I4</accession>
<comment type="caution">
    <text evidence="2">The sequence shown here is derived from an EMBL/GenBank/DDBJ whole genome shotgun (WGS) entry which is preliminary data.</text>
</comment>
<dbReference type="Proteomes" id="UP000225706">
    <property type="component" value="Unassembled WGS sequence"/>
</dbReference>
<dbReference type="PANTHER" id="PTHR13627">
    <property type="entry name" value="FUKUTIN RELATED PROTEIN"/>
    <property type="match status" value="1"/>
</dbReference>
<protein>
    <submittedName>
        <fullName evidence="2">Fukutin-related protein</fullName>
    </submittedName>
</protein>
<evidence type="ECO:0000313" key="2">
    <source>
        <dbReference type="EMBL" id="PFX34650.1"/>
    </source>
</evidence>
<evidence type="ECO:0000259" key="1">
    <source>
        <dbReference type="Pfam" id="PF04991"/>
    </source>
</evidence>
<dbReference type="InterPro" id="IPR007074">
    <property type="entry name" value="LicD/FKTN/FKRP_NTP_transf"/>
</dbReference>
<dbReference type="InterPro" id="IPR052613">
    <property type="entry name" value="LicD_transferase"/>
</dbReference>
<gene>
    <name evidence="2" type="primary">FKRP</name>
    <name evidence="2" type="ORF">AWC38_SpisGene557</name>
</gene>
<evidence type="ECO:0000313" key="3">
    <source>
        <dbReference type="Proteomes" id="UP000225706"/>
    </source>
</evidence>
<organism evidence="2 3">
    <name type="scientific">Stylophora pistillata</name>
    <name type="common">Smooth cauliflower coral</name>
    <dbReference type="NCBI Taxonomy" id="50429"/>
    <lineage>
        <taxon>Eukaryota</taxon>
        <taxon>Metazoa</taxon>
        <taxon>Cnidaria</taxon>
        <taxon>Anthozoa</taxon>
        <taxon>Hexacorallia</taxon>
        <taxon>Scleractinia</taxon>
        <taxon>Astrocoeniina</taxon>
        <taxon>Pocilloporidae</taxon>
        <taxon>Stylophora</taxon>
    </lineage>
</organism>
<dbReference type="AlphaFoldDB" id="A0A2B4T0I4"/>
<proteinExistence type="predicted"/>
<name>A0A2B4T0I4_STYPI</name>
<dbReference type="EMBL" id="LSMT01000003">
    <property type="protein sequence ID" value="PFX34650.1"/>
    <property type="molecule type" value="Genomic_DNA"/>
</dbReference>